<keyword evidence="3" id="KW-0547">Nucleotide-binding</keyword>
<evidence type="ECO:0000256" key="1">
    <source>
        <dbReference type="ARBA" id="ARBA00022527"/>
    </source>
</evidence>
<comment type="caution">
    <text evidence="7">The sequence shown here is derived from an EMBL/GenBank/DDBJ whole genome shotgun (WGS) entry which is preliminary data.</text>
</comment>
<evidence type="ECO:0000256" key="5">
    <source>
        <dbReference type="ARBA" id="ARBA00022840"/>
    </source>
</evidence>
<keyword evidence="5" id="KW-0067">ATP-binding</keyword>
<dbReference type="GO" id="GO:0005524">
    <property type="term" value="F:ATP binding"/>
    <property type="evidence" value="ECO:0007669"/>
    <property type="project" value="UniProtKB-KW"/>
</dbReference>
<dbReference type="PANTHER" id="PTHR45646:SF11">
    <property type="entry name" value="SERINE_THREONINE-PROTEIN KINASE DOA"/>
    <property type="match status" value="1"/>
</dbReference>
<evidence type="ECO:0000256" key="3">
    <source>
        <dbReference type="ARBA" id="ARBA00022741"/>
    </source>
</evidence>
<name>A0AAD6UGE3_9AGAR</name>
<dbReference type="GO" id="GO:0005634">
    <property type="term" value="C:nucleus"/>
    <property type="evidence" value="ECO:0007669"/>
    <property type="project" value="TreeGrafter"/>
</dbReference>
<evidence type="ECO:0000256" key="2">
    <source>
        <dbReference type="ARBA" id="ARBA00022679"/>
    </source>
</evidence>
<dbReference type="Gene3D" id="3.30.200.20">
    <property type="entry name" value="Phosphorylase Kinase, domain 1"/>
    <property type="match status" value="1"/>
</dbReference>
<dbReference type="SMART" id="SM00220">
    <property type="entry name" value="S_TKc"/>
    <property type="match status" value="1"/>
</dbReference>
<accession>A0AAD6UGE3</accession>
<keyword evidence="4 7" id="KW-0418">Kinase</keyword>
<dbReference type="InterPro" id="IPR051175">
    <property type="entry name" value="CLK_kinases"/>
</dbReference>
<dbReference type="AlphaFoldDB" id="A0AAD6UGE3"/>
<keyword evidence="8" id="KW-1185">Reference proteome</keyword>
<protein>
    <submittedName>
        <fullName evidence="7">Kinase-like domain-containing protein</fullName>
    </submittedName>
</protein>
<dbReference type="Gene3D" id="1.10.510.10">
    <property type="entry name" value="Transferase(Phosphotransferase) domain 1"/>
    <property type="match status" value="1"/>
</dbReference>
<evidence type="ECO:0000259" key="6">
    <source>
        <dbReference type="PROSITE" id="PS50011"/>
    </source>
</evidence>
<dbReference type="InterPro" id="IPR011009">
    <property type="entry name" value="Kinase-like_dom_sf"/>
</dbReference>
<feature type="domain" description="Protein kinase" evidence="6">
    <location>
        <begin position="43"/>
        <end position="395"/>
    </location>
</feature>
<reference evidence="7" key="1">
    <citation type="submission" date="2023-03" db="EMBL/GenBank/DDBJ databases">
        <title>Massive genome expansion in bonnet fungi (Mycena s.s.) driven by repeated elements and novel gene families across ecological guilds.</title>
        <authorList>
            <consortium name="Lawrence Berkeley National Laboratory"/>
            <person name="Harder C.B."/>
            <person name="Miyauchi S."/>
            <person name="Viragh M."/>
            <person name="Kuo A."/>
            <person name="Thoen E."/>
            <person name="Andreopoulos B."/>
            <person name="Lu D."/>
            <person name="Skrede I."/>
            <person name="Drula E."/>
            <person name="Henrissat B."/>
            <person name="Morin E."/>
            <person name="Kohler A."/>
            <person name="Barry K."/>
            <person name="LaButti K."/>
            <person name="Morin E."/>
            <person name="Salamov A."/>
            <person name="Lipzen A."/>
            <person name="Mereny Z."/>
            <person name="Hegedus B."/>
            <person name="Baldrian P."/>
            <person name="Stursova M."/>
            <person name="Weitz H."/>
            <person name="Taylor A."/>
            <person name="Grigoriev I.V."/>
            <person name="Nagy L.G."/>
            <person name="Martin F."/>
            <person name="Kauserud H."/>
        </authorList>
    </citation>
    <scope>NUCLEOTIDE SEQUENCE</scope>
    <source>
        <strain evidence="7">CBHHK173m</strain>
    </source>
</reference>
<evidence type="ECO:0000313" key="8">
    <source>
        <dbReference type="Proteomes" id="UP001222325"/>
    </source>
</evidence>
<gene>
    <name evidence="7" type="ORF">B0H15DRAFT_796215</name>
</gene>
<evidence type="ECO:0000313" key="7">
    <source>
        <dbReference type="EMBL" id="KAJ7101413.1"/>
    </source>
</evidence>
<keyword evidence="2" id="KW-0808">Transferase</keyword>
<dbReference type="GO" id="GO:0004674">
    <property type="term" value="F:protein serine/threonine kinase activity"/>
    <property type="evidence" value="ECO:0007669"/>
    <property type="project" value="UniProtKB-KW"/>
</dbReference>
<organism evidence="7 8">
    <name type="scientific">Mycena belliarum</name>
    <dbReference type="NCBI Taxonomy" id="1033014"/>
    <lineage>
        <taxon>Eukaryota</taxon>
        <taxon>Fungi</taxon>
        <taxon>Dikarya</taxon>
        <taxon>Basidiomycota</taxon>
        <taxon>Agaricomycotina</taxon>
        <taxon>Agaricomycetes</taxon>
        <taxon>Agaricomycetidae</taxon>
        <taxon>Agaricales</taxon>
        <taxon>Marasmiineae</taxon>
        <taxon>Mycenaceae</taxon>
        <taxon>Mycena</taxon>
    </lineage>
</organism>
<evidence type="ECO:0000256" key="4">
    <source>
        <dbReference type="ARBA" id="ARBA00022777"/>
    </source>
</evidence>
<dbReference type="PROSITE" id="PS50011">
    <property type="entry name" value="PROTEIN_KINASE_DOM"/>
    <property type="match status" value="1"/>
</dbReference>
<dbReference type="InterPro" id="IPR000719">
    <property type="entry name" value="Prot_kinase_dom"/>
</dbReference>
<dbReference type="Pfam" id="PF00069">
    <property type="entry name" value="Pkinase"/>
    <property type="match status" value="2"/>
</dbReference>
<sequence length="414" mass="45101">MVQDSFIYTEDDGMEEASCYKPGGFCPVQLGERIGPQTSPRRYRLLAKLGAGLCSTVWLARDLTAHLIVAVKLVAASETPVTCEAAILHQLRAPKGAPPPPIVQIIAAFMITSANGVHQVLVMEPVVLLFPFLCRNKCQGKMQSLVRQALEGLAFMHARGIAHGDLHAYNIGLALPGLDDIDEVALLQNDGAPEVIPLIHEDPDRDPASFPPYLCREFRAFDTVLAKHCPSLVPRDLQLRILDLGNAYFTDSGKSPRSTTPVGYAAPEVSFVRIALQDKNAPWDSQADIWSAACLIYSLAAFTPLFRHHAVLGLLSEIAALCGGAPEEWVQHLPKDLEFTADRADTLWVERTERLNTNGMVGEDADGLVRLLRRMLIIDPKARPTAAELLQDAYLVAPAAVGQPQELPSPFLAA</sequence>
<dbReference type="GO" id="GO:0043484">
    <property type="term" value="P:regulation of RNA splicing"/>
    <property type="evidence" value="ECO:0007669"/>
    <property type="project" value="TreeGrafter"/>
</dbReference>
<dbReference type="PANTHER" id="PTHR45646">
    <property type="entry name" value="SERINE/THREONINE-PROTEIN KINASE DOA-RELATED"/>
    <property type="match status" value="1"/>
</dbReference>
<proteinExistence type="predicted"/>
<keyword evidence="1" id="KW-0723">Serine/threonine-protein kinase</keyword>
<dbReference type="EMBL" id="JARJCN010000004">
    <property type="protein sequence ID" value="KAJ7101413.1"/>
    <property type="molecule type" value="Genomic_DNA"/>
</dbReference>
<dbReference type="SUPFAM" id="SSF56112">
    <property type="entry name" value="Protein kinase-like (PK-like)"/>
    <property type="match status" value="1"/>
</dbReference>
<dbReference type="Proteomes" id="UP001222325">
    <property type="component" value="Unassembled WGS sequence"/>
</dbReference>